<feature type="transmembrane region" description="Helical" evidence="1">
    <location>
        <begin position="12"/>
        <end position="40"/>
    </location>
</feature>
<dbReference type="OrthoDB" id="2111682at2"/>
<comment type="caution">
    <text evidence="2">The sequence shown here is derived from an EMBL/GenBank/DDBJ whole genome shotgun (WGS) entry which is preliminary data.</text>
</comment>
<feature type="transmembrane region" description="Helical" evidence="1">
    <location>
        <begin position="87"/>
        <end position="109"/>
    </location>
</feature>
<proteinExistence type="predicted"/>
<name>A0A419UWB8_9BACL</name>
<evidence type="ECO:0000256" key="1">
    <source>
        <dbReference type="SAM" id="Phobius"/>
    </source>
</evidence>
<organism evidence="2 3">
    <name type="scientific">Sinobaca qinghaiensis</name>
    <dbReference type="NCBI Taxonomy" id="342944"/>
    <lineage>
        <taxon>Bacteria</taxon>
        <taxon>Bacillati</taxon>
        <taxon>Bacillota</taxon>
        <taxon>Bacilli</taxon>
        <taxon>Bacillales</taxon>
        <taxon>Sporolactobacillaceae</taxon>
        <taxon>Sinobaca</taxon>
    </lineage>
</organism>
<keyword evidence="1" id="KW-1133">Transmembrane helix</keyword>
<keyword evidence="1" id="KW-0472">Membrane</keyword>
<sequence>MAHLKALTLKSAATLVVLFLVLTIIYNISFLYVVGFALVLGAVSYPLGDLSVLPKKGNTTALLLDGIITFIIIFLGMLLFSSSLASIASAALLVTVGMSIVEYFFHIYLATHVLSATNVVRVGR</sequence>
<dbReference type="Proteomes" id="UP000285120">
    <property type="component" value="Unassembled WGS sequence"/>
</dbReference>
<dbReference type="Pfam" id="PF10710">
    <property type="entry name" value="DUF2512"/>
    <property type="match status" value="1"/>
</dbReference>
<accession>A0A419UWB8</accession>
<dbReference type="InterPro" id="IPR019649">
    <property type="entry name" value="DUF2512"/>
</dbReference>
<keyword evidence="3" id="KW-1185">Reference proteome</keyword>
<evidence type="ECO:0000313" key="3">
    <source>
        <dbReference type="Proteomes" id="UP000285120"/>
    </source>
</evidence>
<gene>
    <name evidence="2" type="ORF">ATL39_2843</name>
</gene>
<protein>
    <submittedName>
        <fullName evidence="2">Uncharacterized protein DUF2512</fullName>
    </submittedName>
</protein>
<dbReference type="EMBL" id="RAPK01000011">
    <property type="protein sequence ID" value="RKD69425.1"/>
    <property type="molecule type" value="Genomic_DNA"/>
</dbReference>
<evidence type="ECO:0000313" key="2">
    <source>
        <dbReference type="EMBL" id="RKD69425.1"/>
    </source>
</evidence>
<dbReference type="AlphaFoldDB" id="A0A419UWB8"/>
<dbReference type="RefSeq" id="WP_120193998.1">
    <property type="nucleotide sequence ID" value="NZ_RAPK01000011.1"/>
</dbReference>
<keyword evidence="1" id="KW-0812">Transmembrane</keyword>
<feature type="transmembrane region" description="Helical" evidence="1">
    <location>
        <begin position="60"/>
        <end position="80"/>
    </location>
</feature>
<reference evidence="2 3" key="1">
    <citation type="submission" date="2018-09" db="EMBL/GenBank/DDBJ databases">
        <title>Genomic Encyclopedia of Archaeal and Bacterial Type Strains, Phase II (KMG-II): from individual species to whole genera.</title>
        <authorList>
            <person name="Goeker M."/>
        </authorList>
    </citation>
    <scope>NUCLEOTIDE SEQUENCE [LARGE SCALE GENOMIC DNA]</scope>
    <source>
        <strain evidence="2 3">DSM 17008</strain>
    </source>
</reference>